<feature type="coiled-coil region" evidence="1">
    <location>
        <begin position="194"/>
        <end position="231"/>
    </location>
</feature>
<name>A0A0D7E5U5_STUST</name>
<evidence type="ECO:0000256" key="1">
    <source>
        <dbReference type="SAM" id="Coils"/>
    </source>
</evidence>
<evidence type="ECO:0000313" key="4">
    <source>
        <dbReference type="EMBL" id="KIZ35800.1"/>
    </source>
</evidence>
<gene>
    <name evidence="4" type="ORF">LO50_11975</name>
</gene>
<dbReference type="RefSeq" id="WP_044315144.1">
    <property type="nucleotide sequence ID" value="NZ_JXXD01000106.1"/>
</dbReference>
<organism evidence="4 5">
    <name type="scientific">Stutzerimonas stutzeri</name>
    <name type="common">Pseudomonas stutzeri</name>
    <dbReference type="NCBI Taxonomy" id="316"/>
    <lineage>
        <taxon>Bacteria</taxon>
        <taxon>Pseudomonadati</taxon>
        <taxon>Pseudomonadota</taxon>
        <taxon>Gammaproteobacteria</taxon>
        <taxon>Pseudomonadales</taxon>
        <taxon>Pseudomonadaceae</taxon>
        <taxon>Stutzerimonas</taxon>
    </lineage>
</organism>
<proteinExistence type="predicted"/>
<evidence type="ECO:0000256" key="2">
    <source>
        <dbReference type="SAM" id="MobiDB-lite"/>
    </source>
</evidence>
<protein>
    <submittedName>
        <fullName evidence="4">Uncharacterized protein</fullName>
    </submittedName>
</protein>
<feature type="region of interest" description="Disordered" evidence="2">
    <location>
        <begin position="1"/>
        <end position="24"/>
    </location>
</feature>
<keyword evidence="3" id="KW-0472">Membrane</keyword>
<dbReference type="EMBL" id="JXXD01000106">
    <property type="protein sequence ID" value="KIZ35800.1"/>
    <property type="molecule type" value="Genomic_DNA"/>
</dbReference>
<keyword evidence="1" id="KW-0175">Coiled coil</keyword>
<accession>A0A0D7E5U5</accession>
<keyword evidence="3" id="KW-0812">Transmembrane</keyword>
<dbReference type="AlphaFoldDB" id="A0A0D7E5U5"/>
<keyword evidence="3" id="KW-1133">Transmembrane helix</keyword>
<feature type="transmembrane region" description="Helical" evidence="3">
    <location>
        <begin position="234"/>
        <end position="257"/>
    </location>
</feature>
<dbReference type="PATRIC" id="fig|316.110.peg.107"/>
<evidence type="ECO:0000313" key="5">
    <source>
        <dbReference type="Proteomes" id="UP000032439"/>
    </source>
</evidence>
<reference evidence="4 5" key="1">
    <citation type="submission" date="2014-11" db="EMBL/GenBank/DDBJ databases">
        <title>Genomics and ecophysiology of heterotrophic nitrogen fixing bacteria isolated from estuarine surface water.</title>
        <authorList>
            <person name="Bentzon-Tilia M."/>
            <person name="Severin I."/>
            <person name="Hansen L.H."/>
            <person name="Riemann L."/>
        </authorList>
    </citation>
    <scope>NUCLEOTIDE SEQUENCE [LARGE SCALE GENOMIC DNA]</scope>
    <source>
        <strain evidence="4 5">BAL361</strain>
    </source>
</reference>
<evidence type="ECO:0000256" key="3">
    <source>
        <dbReference type="SAM" id="Phobius"/>
    </source>
</evidence>
<dbReference type="Proteomes" id="UP000032439">
    <property type="component" value="Unassembled WGS sequence"/>
</dbReference>
<sequence>MTDSETTQSTEKDQPAAPKHPWTELKPDRFRLLRLAPLPTERDGGARPLRFVELAQLERHTPEQSLLRMFINIPGQVRARKHNVLEVWADHRSKELRFGPDSGLQLDPANRGVGRFLLAQGAAWAQKRWSHYLVEGGALPKDVASEDQRLRRDHCLRTQGFDIDYPQATPLKPTYGAPRVSALRADWNSEKVQVVELQEAAAMLEQADRNLQAQENQIRELQERIARFRREDGALRFTIVCLIALALFQAGLLIWMATR</sequence>
<comment type="caution">
    <text evidence="4">The sequence shown here is derived from an EMBL/GenBank/DDBJ whole genome shotgun (WGS) entry which is preliminary data.</text>
</comment>